<keyword evidence="2" id="KW-1185">Reference proteome</keyword>
<dbReference type="Proteomes" id="UP000747542">
    <property type="component" value="Unassembled WGS sequence"/>
</dbReference>
<accession>A0A8J5K6X7</accession>
<organism evidence="1 2">
    <name type="scientific">Homarus americanus</name>
    <name type="common">American lobster</name>
    <dbReference type="NCBI Taxonomy" id="6706"/>
    <lineage>
        <taxon>Eukaryota</taxon>
        <taxon>Metazoa</taxon>
        <taxon>Ecdysozoa</taxon>
        <taxon>Arthropoda</taxon>
        <taxon>Crustacea</taxon>
        <taxon>Multicrustacea</taxon>
        <taxon>Malacostraca</taxon>
        <taxon>Eumalacostraca</taxon>
        <taxon>Eucarida</taxon>
        <taxon>Decapoda</taxon>
        <taxon>Pleocyemata</taxon>
        <taxon>Astacidea</taxon>
        <taxon>Nephropoidea</taxon>
        <taxon>Nephropidae</taxon>
        <taxon>Homarus</taxon>
    </lineage>
</organism>
<sequence>MSGQQQQQQDGRRSTSLVYLSGMDRDLCLIPNVNYAVFVLSRWLLTAKLWLWRMLTHVSTGSIRSYVVLCRGCLVDWRRQE</sequence>
<dbReference type="EMBL" id="JAHLQT010019854">
    <property type="protein sequence ID" value="KAG7168629.1"/>
    <property type="molecule type" value="Genomic_DNA"/>
</dbReference>
<gene>
    <name evidence="1" type="ORF">Hamer_G027548</name>
</gene>
<protein>
    <submittedName>
        <fullName evidence="1">Uncharacterized protein</fullName>
    </submittedName>
</protein>
<name>A0A8J5K6X7_HOMAM</name>
<dbReference type="AlphaFoldDB" id="A0A8J5K6X7"/>
<evidence type="ECO:0000313" key="1">
    <source>
        <dbReference type="EMBL" id="KAG7168629.1"/>
    </source>
</evidence>
<proteinExistence type="predicted"/>
<comment type="caution">
    <text evidence="1">The sequence shown here is derived from an EMBL/GenBank/DDBJ whole genome shotgun (WGS) entry which is preliminary data.</text>
</comment>
<evidence type="ECO:0000313" key="2">
    <source>
        <dbReference type="Proteomes" id="UP000747542"/>
    </source>
</evidence>
<reference evidence="1" key="1">
    <citation type="journal article" date="2021" name="Sci. Adv.">
        <title>The American lobster genome reveals insights on longevity, neural, and immune adaptations.</title>
        <authorList>
            <person name="Polinski J.M."/>
            <person name="Zimin A.V."/>
            <person name="Clark K.F."/>
            <person name="Kohn A.B."/>
            <person name="Sadowski N."/>
            <person name="Timp W."/>
            <person name="Ptitsyn A."/>
            <person name="Khanna P."/>
            <person name="Romanova D.Y."/>
            <person name="Williams P."/>
            <person name="Greenwood S.J."/>
            <person name="Moroz L.L."/>
            <person name="Walt D.R."/>
            <person name="Bodnar A.G."/>
        </authorList>
    </citation>
    <scope>NUCLEOTIDE SEQUENCE</scope>
    <source>
        <strain evidence="1">GMGI-L3</strain>
    </source>
</reference>